<gene>
    <name evidence="6" type="ORF">GZ22_12560</name>
    <name evidence="7" type="ORF">SAMN04489762_3372</name>
</gene>
<dbReference type="HOGENOM" id="CLU_077795_2_0_9"/>
<dbReference type="EMBL" id="FOCD01000005">
    <property type="protein sequence ID" value="SEO04038.1"/>
    <property type="molecule type" value="Genomic_DNA"/>
</dbReference>
<comment type="pathway">
    <text evidence="1">Carbohydrate acid metabolism.</text>
</comment>
<protein>
    <submittedName>
        <fullName evidence="7">2-keto-3-deoxy-phosphogluconate aldolase</fullName>
    </submittedName>
    <submittedName>
        <fullName evidence="6">Ketohydroxyglutarate aldolase</fullName>
    </submittedName>
</protein>
<reference evidence="6 8" key="1">
    <citation type="submission" date="2014-07" db="EMBL/GenBank/DDBJ databases">
        <title>Complete genome sequence of a moderately halophilic bacterium Terribacillus aidingensis MP602, isolated from Cryptomeria fortunei in Tianmu mountain in China.</title>
        <authorList>
            <person name="Wang Y."/>
            <person name="Lu P."/>
            <person name="Zhang L."/>
        </authorList>
    </citation>
    <scope>NUCLEOTIDE SEQUENCE [LARGE SCALE GENOMIC DNA]</scope>
    <source>
        <strain evidence="6 8">MP602</strain>
    </source>
</reference>
<evidence type="ECO:0000313" key="7">
    <source>
        <dbReference type="EMBL" id="SEO04038.1"/>
    </source>
</evidence>
<dbReference type="CDD" id="cd00452">
    <property type="entry name" value="KDPG_aldolase"/>
    <property type="match status" value="1"/>
</dbReference>
<accession>A0AAX2EJJ9</accession>
<dbReference type="Proteomes" id="UP000199735">
    <property type="component" value="Unassembled WGS sequence"/>
</dbReference>
<evidence type="ECO:0000256" key="2">
    <source>
        <dbReference type="ARBA" id="ARBA00006906"/>
    </source>
</evidence>
<dbReference type="KEGG" id="tap:GZ22_12560"/>
<dbReference type="NCBIfam" id="TIGR01182">
    <property type="entry name" value="eda"/>
    <property type="match status" value="1"/>
</dbReference>
<dbReference type="RefSeq" id="WP_038562882.1">
    <property type="nucleotide sequence ID" value="NZ_CP008876.1"/>
</dbReference>
<evidence type="ECO:0000313" key="9">
    <source>
        <dbReference type="Proteomes" id="UP000199735"/>
    </source>
</evidence>
<evidence type="ECO:0000256" key="3">
    <source>
        <dbReference type="ARBA" id="ARBA00011233"/>
    </source>
</evidence>
<dbReference type="GO" id="GO:0016829">
    <property type="term" value="F:lyase activity"/>
    <property type="evidence" value="ECO:0007669"/>
    <property type="project" value="UniProtKB-KW"/>
</dbReference>
<evidence type="ECO:0000256" key="4">
    <source>
        <dbReference type="ARBA" id="ARBA00023239"/>
    </source>
</evidence>
<dbReference type="Proteomes" id="UP000027980">
    <property type="component" value="Chromosome"/>
</dbReference>
<sequence>MRKAEVLAKLTDQAIVAVVRADSPEQAIQISDACIEGGLTGIEVTFTVKDADQVIKQLSAQYSENLDVVVGAGTVLDSTTARLAILAGASFIVSPTFDAETARLCNLYQVPYLPGCMTIGEIKQAMEAGADIIKLFPGSAFGPSFIKAVKAPLPQANIMPTGGVDLENVGDWLKNGAVAVGVGGNLVAPASTGDYDKITSIAQQYIQKVKEAKADRVNI</sequence>
<dbReference type="NCBIfam" id="NF005119">
    <property type="entry name" value="PRK06552.1"/>
    <property type="match status" value="1"/>
</dbReference>
<evidence type="ECO:0000313" key="6">
    <source>
        <dbReference type="EMBL" id="AIF67391.1"/>
    </source>
</evidence>
<name>A0A075LML5_9BACI</name>
<proteinExistence type="inferred from homology"/>
<dbReference type="EMBL" id="CP008876">
    <property type="protein sequence ID" value="AIF67391.1"/>
    <property type="molecule type" value="Genomic_DNA"/>
</dbReference>
<dbReference type="GeneID" id="34219950"/>
<dbReference type="InterPro" id="IPR000887">
    <property type="entry name" value="Aldlse_KDPG_KHG"/>
</dbReference>
<comment type="similarity">
    <text evidence="2">Belongs to the KHG/KDPG aldolase family.</text>
</comment>
<accession>A0A075LML5</accession>
<dbReference type="Pfam" id="PF01081">
    <property type="entry name" value="Aldolase"/>
    <property type="match status" value="1"/>
</dbReference>
<dbReference type="SUPFAM" id="SSF51569">
    <property type="entry name" value="Aldolase"/>
    <property type="match status" value="1"/>
</dbReference>
<dbReference type="OrthoDB" id="9802667at2"/>
<comment type="subunit">
    <text evidence="3">Homotrimer.</text>
</comment>
<evidence type="ECO:0000256" key="5">
    <source>
        <dbReference type="ARBA" id="ARBA00023277"/>
    </source>
</evidence>
<evidence type="ECO:0000313" key="8">
    <source>
        <dbReference type="Proteomes" id="UP000027980"/>
    </source>
</evidence>
<dbReference type="PANTHER" id="PTHR30246">
    <property type="entry name" value="2-KETO-3-DEOXY-6-PHOSPHOGLUCONATE ALDOLASE"/>
    <property type="match status" value="1"/>
</dbReference>
<dbReference type="AlphaFoldDB" id="A0A075LML5"/>
<organism evidence="6 8">
    <name type="scientific">Terribacillus saccharophilus</name>
    <dbReference type="NCBI Taxonomy" id="361277"/>
    <lineage>
        <taxon>Bacteria</taxon>
        <taxon>Bacillati</taxon>
        <taxon>Bacillota</taxon>
        <taxon>Bacilli</taxon>
        <taxon>Bacillales</taxon>
        <taxon>Bacillaceae</taxon>
        <taxon>Terribacillus</taxon>
    </lineage>
</organism>
<dbReference type="Gene3D" id="3.20.20.70">
    <property type="entry name" value="Aldolase class I"/>
    <property type="match status" value="1"/>
</dbReference>
<evidence type="ECO:0000256" key="1">
    <source>
        <dbReference type="ARBA" id="ARBA00004761"/>
    </source>
</evidence>
<reference evidence="7 9" key="2">
    <citation type="submission" date="2016-10" db="EMBL/GenBank/DDBJ databases">
        <authorList>
            <person name="Varghese N."/>
            <person name="Submissions S."/>
        </authorList>
    </citation>
    <scope>NUCLEOTIDE SEQUENCE [LARGE SCALE GENOMIC DNA]</scope>
    <source>
        <strain evidence="7 9">DSM 21619</strain>
    </source>
</reference>
<dbReference type="InterPro" id="IPR013785">
    <property type="entry name" value="Aldolase_TIM"/>
</dbReference>
<keyword evidence="4" id="KW-0456">Lyase</keyword>
<dbReference type="PANTHER" id="PTHR30246:SF1">
    <property type="entry name" value="2-DEHYDRO-3-DEOXY-6-PHOSPHOGALACTONATE ALDOLASE-RELATED"/>
    <property type="match status" value="1"/>
</dbReference>
<keyword evidence="5" id="KW-0119">Carbohydrate metabolism</keyword>